<dbReference type="InterPro" id="IPR039422">
    <property type="entry name" value="MarR/SlyA-like"/>
</dbReference>
<organism evidence="2 3">
    <name type="scientific">Tenggerimyces flavus</name>
    <dbReference type="NCBI Taxonomy" id="1708749"/>
    <lineage>
        <taxon>Bacteria</taxon>
        <taxon>Bacillati</taxon>
        <taxon>Actinomycetota</taxon>
        <taxon>Actinomycetes</taxon>
        <taxon>Propionibacteriales</taxon>
        <taxon>Nocardioidaceae</taxon>
        <taxon>Tenggerimyces</taxon>
    </lineage>
</organism>
<dbReference type="PANTHER" id="PTHR33164">
    <property type="entry name" value="TRANSCRIPTIONAL REGULATOR, MARR FAMILY"/>
    <property type="match status" value="1"/>
</dbReference>
<evidence type="ECO:0000313" key="2">
    <source>
        <dbReference type="EMBL" id="MFC3761682.1"/>
    </source>
</evidence>
<dbReference type="EMBL" id="JBHRZH010000009">
    <property type="protein sequence ID" value="MFC3761682.1"/>
    <property type="molecule type" value="Genomic_DNA"/>
</dbReference>
<evidence type="ECO:0000313" key="3">
    <source>
        <dbReference type="Proteomes" id="UP001595699"/>
    </source>
</evidence>
<dbReference type="Pfam" id="PF12802">
    <property type="entry name" value="MarR_2"/>
    <property type="match status" value="1"/>
</dbReference>
<reference evidence="3" key="1">
    <citation type="journal article" date="2019" name="Int. J. Syst. Evol. Microbiol.">
        <title>The Global Catalogue of Microorganisms (GCM) 10K type strain sequencing project: providing services to taxonomists for standard genome sequencing and annotation.</title>
        <authorList>
            <consortium name="The Broad Institute Genomics Platform"/>
            <consortium name="The Broad Institute Genome Sequencing Center for Infectious Disease"/>
            <person name="Wu L."/>
            <person name="Ma J."/>
        </authorList>
    </citation>
    <scope>NUCLEOTIDE SEQUENCE [LARGE SCALE GENOMIC DNA]</scope>
    <source>
        <strain evidence="3">CGMCC 4.7241</strain>
    </source>
</reference>
<evidence type="ECO:0000259" key="1">
    <source>
        <dbReference type="PROSITE" id="PS50995"/>
    </source>
</evidence>
<dbReference type="Proteomes" id="UP001595699">
    <property type="component" value="Unassembled WGS sequence"/>
</dbReference>
<sequence>MAPRPDLAAMLYPLGRALVQEVELPILRAHGLSMWGYGVLLGLEVSPVRTQAALATAIGADKTRIIPVLDELQERGLIERTTDPADRRARYLSLTPAGREVRDAAQAAIQAKEDLLLAVLPPADRRVFLRALEALHNLPVAELTEPD</sequence>
<dbReference type="SUPFAM" id="SSF46785">
    <property type="entry name" value="Winged helix' DNA-binding domain"/>
    <property type="match status" value="1"/>
</dbReference>
<name>A0ABV7YAS9_9ACTN</name>
<dbReference type="RefSeq" id="WP_205114299.1">
    <property type="nucleotide sequence ID" value="NZ_JAFBCM010000001.1"/>
</dbReference>
<accession>A0ABV7YAS9</accession>
<dbReference type="PANTHER" id="PTHR33164:SF43">
    <property type="entry name" value="HTH-TYPE TRANSCRIPTIONAL REPRESSOR YETL"/>
    <property type="match status" value="1"/>
</dbReference>
<gene>
    <name evidence="2" type="ORF">ACFOUW_12620</name>
</gene>
<comment type="caution">
    <text evidence="2">The sequence shown here is derived from an EMBL/GenBank/DDBJ whole genome shotgun (WGS) entry which is preliminary data.</text>
</comment>
<feature type="domain" description="HTH marR-type" evidence="1">
    <location>
        <begin position="4"/>
        <end position="137"/>
    </location>
</feature>
<dbReference type="PRINTS" id="PR00598">
    <property type="entry name" value="HTHMARR"/>
</dbReference>
<keyword evidence="3" id="KW-1185">Reference proteome</keyword>
<protein>
    <submittedName>
        <fullName evidence="2">MarR family winged helix-turn-helix transcriptional regulator</fullName>
    </submittedName>
</protein>
<proteinExistence type="predicted"/>
<dbReference type="Gene3D" id="1.10.10.10">
    <property type="entry name" value="Winged helix-like DNA-binding domain superfamily/Winged helix DNA-binding domain"/>
    <property type="match status" value="1"/>
</dbReference>
<dbReference type="InterPro" id="IPR036390">
    <property type="entry name" value="WH_DNA-bd_sf"/>
</dbReference>
<dbReference type="PROSITE" id="PS50995">
    <property type="entry name" value="HTH_MARR_2"/>
    <property type="match status" value="1"/>
</dbReference>
<dbReference type="InterPro" id="IPR000835">
    <property type="entry name" value="HTH_MarR-typ"/>
</dbReference>
<dbReference type="InterPro" id="IPR036388">
    <property type="entry name" value="WH-like_DNA-bd_sf"/>
</dbReference>
<dbReference type="SMART" id="SM00347">
    <property type="entry name" value="HTH_MARR"/>
    <property type="match status" value="1"/>
</dbReference>